<evidence type="ECO:0000256" key="3">
    <source>
        <dbReference type="ARBA" id="ARBA00006958"/>
    </source>
</evidence>
<name>A0A9P0L6W5_ACAOB</name>
<dbReference type="PANTHER" id="PTHR22930:SF289">
    <property type="entry name" value="DDE TNP4 DOMAIN-CONTAINING PROTEIN-RELATED"/>
    <property type="match status" value="1"/>
</dbReference>
<dbReference type="Proteomes" id="UP001152888">
    <property type="component" value="Unassembled WGS sequence"/>
</dbReference>
<dbReference type="GO" id="GO:0016787">
    <property type="term" value="F:hydrolase activity"/>
    <property type="evidence" value="ECO:0007669"/>
    <property type="project" value="UniProtKB-KW"/>
</dbReference>
<evidence type="ECO:0000313" key="10">
    <source>
        <dbReference type="Proteomes" id="UP001152888"/>
    </source>
</evidence>
<dbReference type="GO" id="GO:0004518">
    <property type="term" value="F:nuclease activity"/>
    <property type="evidence" value="ECO:0007669"/>
    <property type="project" value="UniProtKB-KW"/>
</dbReference>
<organism evidence="9 10">
    <name type="scientific">Acanthoscelides obtectus</name>
    <name type="common">Bean weevil</name>
    <name type="synonym">Bruchus obtectus</name>
    <dbReference type="NCBI Taxonomy" id="200917"/>
    <lineage>
        <taxon>Eukaryota</taxon>
        <taxon>Metazoa</taxon>
        <taxon>Ecdysozoa</taxon>
        <taxon>Arthropoda</taxon>
        <taxon>Hexapoda</taxon>
        <taxon>Insecta</taxon>
        <taxon>Pterygota</taxon>
        <taxon>Neoptera</taxon>
        <taxon>Endopterygota</taxon>
        <taxon>Coleoptera</taxon>
        <taxon>Polyphaga</taxon>
        <taxon>Cucujiformia</taxon>
        <taxon>Chrysomeloidea</taxon>
        <taxon>Chrysomelidae</taxon>
        <taxon>Bruchinae</taxon>
        <taxon>Bruchini</taxon>
        <taxon>Acanthoscelides</taxon>
    </lineage>
</organism>
<keyword evidence="4" id="KW-0540">Nuclease</keyword>
<comment type="subcellular location">
    <subcellularLocation>
        <location evidence="2">Nucleus</location>
    </subcellularLocation>
</comment>
<protein>
    <recommendedName>
        <fullName evidence="8">DDE Tnp4 domain-containing protein</fullName>
    </recommendedName>
</protein>
<accession>A0A9P0L6W5</accession>
<dbReference type="InterPro" id="IPR027806">
    <property type="entry name" value="HARBI1_dom"/>
</dbReference>
<sequence length="177" mass="20059">MHQTTASRIIAKVSRVIAGLSNQYIRMPNKADEIIRVQNGFYRICRFPRVVGCIDEAHIKMQSPGAQDGERFRNRKSYFSINTQIVAGPDLKIFDIVARWPGSTHDSTIFNASYLRTRTEGRQFQNAVLLGDSGYQLKVYLMTPLQNPGNLMCNVVETLIGVWNCRFPVLAYGSRVD</sequence>
<comment type="caution">
    <text evidence="9">The sequence shown here is derived from an EMBL/GenBank/DDBJ whole genome shotgun (WGS) entry which is preliminary data.</text>
</comment>
<dbReference type="EMBL" id="CAKOFQ010007065">
    <property type="protein sequence ID" value="CAH1989500.1"/>
    <property type="molecule type" value="Genomic_DNA"/>
</dbReference>
<dbReference type="GO" id="GO:0046872">
    <property type="term" value="F:metal ion binding"/>
    <property type="evidence" value="ECO:0007669"/>
    <property type="project" value="UniProtKB-KW"/>
</dbReference>
<dbReference type="GO" id="GO:0005634">
    <property type="term" value="C:nucleus"/>
    <property type="evidence" value="ECO:0007669"/>
    <property type="project" value="UniProtKB-SubCell"/>
</dbReference>
<proteinExistence type="inferred from homology"/>
<evidence type="ECO:0000256" key="1">
    <source>
        <dbReference type="ARBA" id="ARBA00001968"/>
    </source>
</evidence>
<keyword evidence="5" id="KW-0479">Metal-binding</keyword>
<dbReference type="AlphaFoldDB" id="A0A9P0L6W5"/>
<dbReference type="Pfam" id="PF13359">
    <property type="entry name" value="DDE_Tnp_4"/>
    <property type="match status" value="1"/>
</dbReference>
<evidence type="ECO:0000256" key="2">
    <source>
        <dbReference type="ARBA" id="ARBA00004123"/>
    </source>
</evidence>
<gene>
    <name evidence="9" type="ORF">ACAOBT_LOCUS19062</name>
</gene>
<evidence type="ECO:0000256" key="5">
    <source>
        <dbReference type="ARBA" id="ARBA00022723"/>
    </source>
</evidence>
<feature type="domain" description="DDE Tnp4" evidence="8">
    <location>
        <begin position="54"/>
        <end position="152"/>
    </location>
</feature>
<keyword evidence="7" id="KW-0539">Nucleus</keyword>
<keyword evidence="10" id="KW-1185">Reference proteome</keyword>
<comment type="cofactor">
    <cofactor evidence="1">
        <name>a divalent metal cation</name>
        <dbReference type="ChEBI" id="CHEBI:60240"/>
    </cofactor>
</comment>
<dbReference type="OrthoDB" id="6757375at2759"/>
<comment type="similarity">
    <text evidence="3">Belongs to the HARBI1 family.</text>
</comment>
<evidence type="ECO:0000259" key="8">
    <source>
        <dbReference type="Pfam" id="PF13359"/>
    </source>
</evidence>
<evidence type="ECO:0000256" key="6">
    <source>
        <dbReference type="ARBA" id="ARBA00022801"/>
    </source>
</evidence>
<dbReference type="PANTHER" id="PTHR22930">
    <property type="match status" value="1"/>
</dbReference>
<evidence type="ECO:0000256" key="4">
    <source>
        <dbReference type="ARBA" id="ARBA00022722"/>
    </source>
</evidence>
<keyword evidence="6" id="KW-0378">Hydrolase</keyword>
<evidence type="ECO:0000256" key="7">
    <source>
        <dbReference type="ARBA" id="ARBA00023242"/>
    </source>
</evidence>
<evidence type="ECO:0000313" key="9">
    <source>
        <dbReference type="EMBL" id="CAH1989500.1"/>
    </source>
</evidence>
<dbReference type="InterPro" id="IPR045249">
    <property type="entry name" value="HARBI1-like"/>
</dbReference>
<reference evidence="9" key="1">
    <citation type="submission" date="2022-03" db="EMBL/GenBank/DDBJ databases">
        <authorList>
            <person name="Sayadi A."/>
        </authorList>
    </citation>
    <scope>NUCLEOTIDE SEQUENCE</scope>
</reference>